<feature type="transmembrane region" description="Helical" evidence="5">
    <location>
        <begin position="12"/>
        <end position="34"/>
    </location>
</feature>
<name>A0ABQ3V476_9CHLR</name>
<dbReference type="Pfam" id="PF01794">
    <property type="entry name" value="Ferric_reduct"/>
    <property type="match status" value="1"/>
</dbReference>
<evidence type="ECO:0000256" key="5">
    <source>
        <dbReference type="SAM" id="Phobius"/>
    </source>
</evidence>
<dbReference type="InterPro" id="IPR013130">
    <property type="entry name" value="Fe3_Rdtase_TM_dom"/>
</dbReference>
<evidence type="ECO:0000313" key="8">
    <source>
        <dbReference type="Proteomes" id="UP000654345"/>
    </source>
</evidence>
<feature type="transmembrane region" description="Helical" evidence="5">
    <location>
        <begin position="151"/>
        <end position="170"/>
    </location>
</feature>
<dbReference type="EMBL" id="BNJG01000003">
    <property type="protein sequence ID" value="GHO59718.1"/>
    <property type="molecule type" value="Genomic_DNA"/>
</dbReference>
<feature type="transmembrane region" description="Helical" evidence="5">
    <location>
        <begin position="128"/>
        <end position="145"/>
    </location>
</feature>
<evidence type="ECO:0000259" key="6">
    <source>
        <dbReference type="Pfam" id="PF01794"/>
    </source>
</evidence>
<accession>A0ABQ3V476</accession>
<keyword evidence="2 5" id="KW-0812">Transmembrane</keyword>
<feature type="transmembrane region" description="Helical" evidence="5">
    <location>
        <begin position="96"/>
        <end position="116"/>
    </location>
</feature>
<gene>
    <name evidence="7" type="ORF">KSB_81930</name>
</gene>
<comment type="caution">
    <text evidence="7">The sequence shown here is derived from an EMBL/GenBank/DDBJ whole genome shotgun (WGS) entry which is preliminary data.</text>
</comment>
<evidence type="ECO:0000256" key="1">
    <source>
        <dbReference type="ARBA" id="ARBA00004141"/>
    </source>
</evidence>
<dbReference type="RefSeq" id="WP_201375882.1">
    <property type="nucleotide sequence ID" value="NZ_BNJG01000003.1"/>
</dbReference>
<protein>
    <recommendedName>
        <fullName evidence="6">Ferric oxidoreductase domain-containing protein</fullName>
    </recommendedName>
</protein>
<keyword evidence="4 5" id="KW-0472">Membrane</keyword>
<organism evidence="7 8">
    <name type="scientific">Ktedonobacter robiniae</name>
    <dbReference type="NCBI Taxonomy" id="2778365"/>
    <lineage>
        <taxon>Bacteria</taxon>
        <taxon>Bacillati</taxon>
        <taxon>Chloroflexota</taxon>
        <taxon>Ktedonobacteria</taxon>
        <taxon>Ktedonobacterales</taxon>
        <taxon>Ktedonobacteraceae</taxon>
        <taxon>Ktedonobacter</taxon>
    </lineage>
</organism>
<evidence type="ECO:0000256" key="2">
    <source>
        <dbReference type="ARBA" id="ARBA00022692"/>
    </source>
</evidence>
<keyword evidence="8" id="KW-1185">Reference proteome</keyword>
<evidence type="ECO:0000313" key="7">
    <source>
        <dbReference type="EMBL" id="GHO59718.1"/>
    </source>
</evidence>
<comment type="subcellular location">
    <subcellularLocation>
        <location evidence="1">Membrane</location>
        <topology evidence="1">Multi-pass membrane protein</topology>
    </subcellularLocation>
</comment>
<keyword evidence="3 5" id="KW-1133">Transmembrane helix</keyword>
<evidence type="ECO:0000256" key="4">
    <source>
        <dbReference type="ARBA" id="ARBA00023136"/>
    </source>
</evidence>
<dbReference type="Proteomes" id="UP000654345">
    <property type="component" value="Unassembled WGS sequence"/>
</dbReference>
<reference evidence="7 8" key="1">
    <citation type="journal article" date="2021" name="Int. J. Syst. Evol. Microbiol.">
        <title>Reticulibacter mediterranei gen. nov., sp. nov., within the new family Reticulibacteraceae fam. nov., and Ktedonospora formicarum gen. nov., sp. nov., Ktedonobacter robiniae sp. nov., Dictyobacter formicarum sp. nov. and Dictyobacter arantiisoli sp. nov., belonging to the class Ktedonobacteria.</title>
        <authorList>
            <person name="Yabe S."/>
            <person name="Zheng Y."/>
            <person name="Wang C.M."/>
            <person name="Sakai Y."/>
            <person name="Abe K."/>
            <person name="Yokota A."/>
            <person name="Donadio S."/>
            <person name="Cavaletti L."/>
            <person name="Monciardini P."/>
        </authorList>
    </citation>
    <scope>NUCLEOTIDE SEQUENCE [LARGE SCALE GENOMIC DNA]</scope>
    <source>
        <strain evidence="7 8">SOSP1-30</strain>
    </source>
</reference>
<feature type="transmembrane region" description="Helical" evidence="5">
    <location>
        <begin position="55"/>
        <end position="73"/>
    </location>
</feature>
<sequence>MNVIWQDITWDVARAGGFTSYILLTLAVFVGLALSTQVQSRTHWPRLINSELHNFLTLLSTTFLGIHIAAVWVDPFTHFGWREILLPFASHYRPPWMALGIIGLYLGLAIGLSTLLRPRIGYTWWKRLHVLTLAIFVLAGVHGIMTGSDTHATWALGIYVASFLLVAPLLSRRILAGKKKSKRALKHRVTTTQDTPAMS</sequence>
<feature type="domain" description="Ferric oxidoreductase" evidence="6">
    <location>
        <begin position="17"/>
        <end position="139"/>
    </location>
</feature>
<proteinExistence type="predicted"/>
<evidence type="ECO:0000256" key="3">
    <source>
        <dbReference type="ARBA" id="ARBA00022989"/>
    </source>
</evidence>